<reference evidence="2" key="1">
    <citation type="submission" date="2015-11" db="EMBL/GenBank/DDBJ databases">
        <title>De novo transcriptome assembly of four potential Pierce s Disease insect vectors from Arizona vineyards.</title>
        <authorList>
            <person name="Tassone E.E."/>
        </authorList>
    </citation>
    <scope>NUCLEOTIDE SEQUENCE</scope>
</reference>
<feature type="non-terminal residue" evidence="2">
    <location>
        <position position="1"/>
    </location>
</feature>
<dbReference type="EMBL" id="GECZ01018812">
    <property type="protein sequence ID" value="JAS50957.1"/>
    <property type="molecule type" value="Transcribed_RNA"/>
</dbReference>
<name>A0A1B6FL97_9HEMI</name>
<evidence type="ECO:0000256" key="1">
    <source>
        <dbReference type="SAM" id="MobiDB-lite"/>
    </source>
</evidence>
<evidence type="ECO:0000313" key="2">
    <source>
        <dbReference type="EMBL" id="JAS50957.1"/>
    </source>
</evidence>
<feature type="compositionally biased region" description="Low complexity" evidence="1">
    <location>
        <begin position="144"/>
        <end position="156"/>
    </location>
</feature>
<feature type="region of interest" description="Disordered" evidence="1">
    <location>
        <begin position="132"/>
        <end position="156"/>
    </location>
</feature>
<protein>
    <submittedName>
        <fullName evidence="2">Uncharacterized protein</fullName>
    </submittedName>
</protein>
<proteinExistence type="predicted"/>
<sequence>PIDAVNIYNLSPENRNTIVSTTSTLPILLQTISPNFNLNLTANNARENAEGGEGDANEFQNRVLTDIQRFLLNLRTFVTNFGNTLPDTSSSSDSLDSFDVVFEESSVEDSDDQIDSAIIDVLFPDCDIGSNSDLTTAARESNEAADAAPADANDES</sequence>
<organism evidence="2">
    <name type="scientific">Cuerna arida</name>
    <dbReference type="NCBI Taxonomy" id="1464854"/>
    <lineage>
        <taxon>Eukaryota</taxon>
        <taxon>Metazoa</taxon>
        <taxon>Ecdysozoa</taxon>
        <taxon>Arthropoda</taxon>
        <taxon>Hexapoda</taxon>
        <taxon>Insecta</taxon>
        <taxon>Pterygota</taxon>
        <taxon>Neoptera</taxon>
        <taxon>Paraneoptera</taxon>
        <taxon>Hemiptera</taxon>
        <taxon>Auchenorrhyncha</taxon>
        <taxon>Membracoidea</taxon>
        <taxon>Cicadellidae</taxon>
        <taxon>Cicadellinae</taxon>
        <taxon>Proconiini</taxon>
        <taxon>Cuerna</taxon>
    </lineage>
</organism>
<dbReference type="AlphaFoldDB" id="A0A1B6FL97"/>
<accession>A0A1B6FL97</accession>
<feature type="non-terminal residue" evidence="2">
    <location>
        <position position="156"/>
    </location>
</feature>
<gene>
    <name evidence="2" type="ORF">g.3926</name>
</gene>